<proteinExistence type="predicted"/>
<reference evidence="2" key="1">
    <citation type="journal article" date="2022" name="Mol. Ecol. Resour.">
        <title>The genomes of chicory, endive, great burdock and yacon provide insights into Asteraceae palaeo-polyploidization history and plant inulin production.</title>
        <authorList>
            <person name="Fan W."/>
            <person name="Wang S."/>
            <person name="Wang H."/>
            <person name="Wang A."/>
            <person name="Jiang F."/>
            <person name="Liu H."/>
            <person name="Zhao H."/>
            <person name="Xu D."/>
            <person name="Zhang Y."/>
        </authorList>
    </citation>
    <scope>NUCLEOTIDE SEQUENCE [LARGE SCALE GENOMIC DNA]</scope>
    <source>
        <strain evidence="2">cv. Punajuju</strain>
    </source>
</reference>
<keyword evidence="2" id="KW-1185">Reference proteome</keyword>
<reference evidence="1 2" key="2">
    <citation type="journal article" date="2022" name="Mol. Ecol. Resour.">
        <title>The genomes of chicory, endive, great burdock and yacon provide insights into Asteraceae paleo-polyploidization history and plant inulin production.</title>
        <authorList>
            <person name="Fan W."/>
            <person name="Wang S."/>
            <person name="Wang H."/>
            <person name="Wang A."/>
            <person name="Jiang F."/>
            <person name="Liu H."/>
            <person name="Zhao H."/>
            <person name="Xu D."/>
            <person name="Zhang Y."/>
        </authorList>
    </citation>
    <scope>NUCLEOTIDE SEQUENCE [LARGE SCALE GENOMIC DNA]</scope>
    <source>
        <strain evidence="2">cv. Punajuju</strain>
        <tissue evidence="1">Leaves</tissue>
    </source>
</reference>
<evidence type="ECO:0000313" key="2">
    <source>
        <dbReference type="Proteomes" id="UP001055811"/>
    </source>
</evidence>
<accession>A0ACB9ANQ9</accession>
<dbReference type="Proteomes" id="UP001055811">
    <property type="component" value="Linkage Group LG07"/>
</dbReference>
<protein>
    <submittedName>
        <fullName evidence="1">Uncharacterized protein</fullName>
    </submittedName>
</protein>
<gene>
    <name evidence="1" type="ORF">L2E82_41254</name>
</gene>
<name>A0ACB9ANQ9_CICIN</name>
<evidence type="ECO:0000313" key="1">
    <source>
        <dbReference type="EMBL" id="KAI3711279.1"/>
    </source>
</evidence>
<dbReference type="EMBL" id="CM042015">
    <property type="protein sequence ID" value="KAI3711279.1"/>
    <property type="molecule type" value="Genomic_DNA"/>
</dbReference>
<sequence length="484" mass="53990">MENGLTVKKRWGFQGNPELHAPAEITISGIPTMLRSKLNQSDTRPVIPIGDGDPSAFPCFRTSPIAEDVIIDALRSSKFNESTFPPPSANTAFPRRLPILPKSTETKSQSPPPLRNRCFTAGVDFGPHLGSRKKKKHGDRAVERPEKIDAVLYPEISSFLMLIKDQDRHVRRAAVLALSIAGHNKPNLIKGLLLELLPLLYDQTVINKELIRTVDLGPFKHTVDDGLELRKAAFECVDTLLDNCLDQLNPSSFIVPYLKSGLDDHYDVKMPCHLILSKLADKCPLAVLAVLDSLVDPLQKTFNFKPKQDAVKQEVDRNEDIIRSALRAVASLNRIRKKLDFKVVVQMALDLARGYDWSKVLCPVILTEKETGSLNIHEEMLKDVMRTKTYQNVIYKNKFLFKDKIVLDVGAGTGILSLFCAKARAKDVYAAPAGEASTAAAAPKSTPGVVRSYPVSASTWMTMRLLHLWLRYRSLFVLQFDIVT</sequence>
<organism evidence="1 2">
    <name type="scientific">Cichorium intybus</name>
    <name type="common">Chicory</name>
    <dbReference type="NCBI Taxonomy" id="13427"/>
    <lineage>
        <taxon>Eukaryota</taxon>
        <taxon>Viridiplantae</taxon>
        <taxon>Streptophyta</taxon>
        <taxon>Embryophyta</taxon>
        <taxon>Tracheophyta</taxon>
        <taxon>Spermatophyta</taxon>
        <taxon>Magnoliopsida</taxon>
        <taxon>eudicotyledons</taxon>
        <taxon>Gunneridae</taxon>
        <taxon>Pentapetalae</taxon>
        <taxon>asterids</taxon>
        <taxon>campanulids</taxon>
        <taxon>Asterales</taxon>
        <taxon>Asteraceae</taxon>
        <taxon>Cichorioideae</taxon>
        <taxon>Cichorieae</taxon>
        <taxon>Cichoriinae</taxon>
        <taxon>Cichorium</taxon>
    </lineage>
</organism>
<comment type="caution">
    <text evidence="1">The sequence shown here is derived from an EMBL/GenBank/DDBJ whole genome shotgun (WGS) entry which is preliminary data.</text>
</comment>